<accession>A0ABS3TQM0</accession>
<name>A0ABS3TQM0_9PSED</name>
<dbReference type="InterPro" id="IPR021312">
    <property type="entry name" value="DUF2889"/>
</dbReference>
<dbReference type="EMBL" id="JAELYA010000003">
    <property type="protein sequence ID" value="MBO3275648.1"/>
    <property type="molecule type" value="Genomic_DNA"/>
</dbReference>
<sequence length="200" mass="21831">MKDAAPNEPTRQLLHTRQVVCTGYLRSDGLIDIEGRMQDIKPEVSNTAFRIVPADTPFHQMTLVMTVDQDFVIQEVKASTEAGPTPVCGSVASAYSALKGLRVGPGFKKQVAGIVGGVKGCTHLTELLGPMGTTLIQSTFVMRTETNRQRREVDPSYVRPRPWVIGTCHAYHPDGEAARRIWPEGYANEAQAVRIVAGAE</sequence>
<gene>
    <name evidence="1" type="ORF">JFY56_10470</name>
</gene>
<dbReference type="RefSeq" id="WP_208313590.1">
    <property type="nucleotide sequence ID" value="NZ_JAELYA010000003.1"/>
</dbReference>
<evidence type="ECO:0000313" key="1">
    <source>
        <dbReference type="EMBL" id="MBO3275648.1"/>
    </source>
</evidence>
<protein>
    <submittedName>
        <fullName evidence="1">DUF2889 domain-containing protein</fullName>
    </submittedName>
</protein>
<proteinExistence type="predicted"/>
<comment type="caution">
    <text evidence="1">The sequence shown here is derived from an EMBL/GenBank/DDBJ whole genome shotgun (WGS) entry which is preliminary data.</text>
</comment>
<dbReference type="Proteomes" id="UP000669060">
    <property type="component" value="Unassembled WGS sequence"/>
</dbReference>
<evidence type="ECO:0000313" key="2">
    <source>
        <dbReference type="Proteomes" id="UP000669060"/>
    </source>
</evidence>
<reference evidence="1 2" key="1">
    <citation type="submission" date="2020-12" db="EMBL/GenBank/DDBJ databases">
        <title>Pseudomonas schmalbachii sp. nov. isolated from millipede gut.</title>
        <authorList>
            <person name="Shelomi M."/>
        </authorList>
    </citation>
    <scope>NUCLEOTIDE SEQUENCE [LARGE SCALE GENOMIC DNA]</scope>
    <source>
        <strain evidence="1 2">Milli4</strain>
    </source>
</reference>
<dbReference type="Pfam" id="PF11136">
    <property type="entry name" value="DUF2889"/>
    <property type="match status" value="1"/>
</dbReference>
<keyword evidence="2" id="KW-1185">Reference proteome</keyword>
<organism evidence="1 2">
    <name type="scientific">Pseudomonas schmalbachii</name>
    <dbReference type="NCBI Taxonomy" id="2816993"/>
    <lineage>
        <taxon>Bacteria</taxon>
        <taxon>Pseudomonadati</taxon>
        <taxon>Pseudomonadota</taxon>
        <taxon>Gammaproteobacteria</taxon>
        <taxon>Pseudomonadales</taxon>
        <taxon>Pseudomonadaceae</taxon>
        <taxon>Pseudomonas</taxon>
    </lineage>
</organism>